<feature type="region of interest" description="Disordered" evidence="1">
    <location>
        <begin position="93"/>
        <end position="117"/>
    </location>
</feature>
<dbReference type="Proteomes" id="UP000735302">
    <property type="component" value="Unassembled WGS sequence"/>
</dbReference>
<sequence>MIEIIKKDKHFWVTAISCTRNSALTASFSREEKNKNDFKVKHRIKMKYKHTLSMHFLRRIAIEEFSLSQDFYRHVISGKLKKRRIEPRRHSHCRFHGDFTKSPNHQAPPFPQYQPLR</sequence>
<name>A0AAV4AQI1_9GAST</name>
<proteinExistence type="predicted"/>
<protein>
    <submittedName>
        <fullName evidence="2">Uncharacterized protein</fullName>
    </submittedName>
</protein>
<evidence type="ECO:0000313" key="2">
    <source>
        <dbReference type="EMBL" id="GFO10416.1"/>
    </source>
</evidence>
<accession>A0AAV4AQI1</accession>
<feature type="compositionally biased region" description="Pro residues" evidence="1">
    <location>
        <begin position="106"/>
        <end position="117"/>
    </location>
</feature>
<gene>
    <name evidence="2" type="ORF">PoB_003692100</name>
</gene>
<reference evidence="2 3" key="1">
    <citation type="journal article" date="2021" name="Elife">
        <title>Chloroplast acquisition without the gene transfer in kleptoplastic sea slugs, Plakobranchus ocellatus.</title>
        <authorList>
            <person name="Maeda T."/>
            <person name="Takahashi S."/>
            <person name="Yoshida T."/>
            <person name="Shimamura S."/>
            <person name="Takaki Y."/>
            <person name="Nagai Y."/>
            <person name="Toyoda A."/>
            <person name="Suzuki Y."/>
            <person name="Arimoto A."/>
            <person name="Ishii H."/>
            <person name="Satoh N."/>
            <person name="Nishiyama T."/>
            <person name="Hasebe M."/>
            <person name="Maruyama T."/>
            <person name="Minagawa J."/>
            <person name="Obokata J."/>
            <person name="Shigenobu S."/>
        </authorList>
    </citation>
    <scope>NUCLEOTIDE SEQUENCE [LARGE SCALE GENOMIC DNA]</scope>
</reference>
<dbReference type="AlphaFoldDB" id="A0AAV4AQI1"/>
<evidence type="ECO:0000256" key="1">
    <source>
        <dbReference type="SAM" id="MobiDB-lite"/>
    </source>
</evidence>
<evidence type="ECO:0000313" key="3">
    <source>
        <dbReference type="Proteomes" id="UP000735302"/>
    </source>
</evidence>
<organism evidence="2 3">
    <name type="scientific">Plakobranchus ocellatus</name>
    <dbReference type="NCBI Taxonomy" id="259542"/>
    <lineage>
        <taxon>Eukaryota</taxon>
        <taxon>Metazoa</taxon>
        <taxon>Spiralia</taxon>
        <taxon>Lophotrochozoa</taxon>
        <taxon>Mollusca</taxon>
        <taxon>Gastropoda</taxon>
        <taxon>Heterobranchia</taxon>
        <taxon>Euthyneura</taxon>
        <taxon>Panpulmonata</taxon>
        <taxon>Sacoglossa</taxon>
        <taxon>Placobranchoidea</taxon>
        <taxon>Plakobranchidae</taxon>
        <taxon>Plakobranchus</taxon>
    </lineage>
</organism>
<dbReference type="EMBL" id="BLXT01004163">
    <property type="protein sequence ID" value="GFO10416.1"/>
    <property type="molecule type" value="Genomic_DNA"/>
</dbReference>
<comment type="caution">
    <text evidence="2">The sequence shown here is derived from an EMBL/GenBank/DDBJ whole genome shotgun (WGS) entry which is preliminary data.</text>
</comment>
<keyword evidence="3" id="KW-1185">Reference proteome</keyword>